<gene>
    <name evidence="1" type="ORF">AS189_18745</name>
</gene>
<organism evidence="1 2">
    <name type="scientific">Arthrobacter alpinus</name>
    <dbReference type="NCBI Taxonomy" id="656366"/>
    <lineage>
        <taxon>Bacteria</taxon>
        <taxon>Bacillati</taxon>
        <taxon>Actinomycetota</taxon>
        <taxon>Actinomycetes</taxon>
        <taxon>Micrococcales</taxon>
        <taxon>Micrococcaceae</taxon>
        <taxon>Arthrobacter</taxon>
    </lineage>
</organism>
<sequence length="163" mass="18264">MLGLYLSDHLTGATAGLGRIERMAKYFTDTPVHAELSSPAVEIGRERELLTGLIHDLGTRQRPHRQSLAWLAEHFGRLKRNGRLLSRSPMTLVLESELMRAAVMAKIGGWQTLEELAPQLGLEQSTFARLVTQAEVQIKAVDCVHEHARRNAFRKDNDKDIAS</sequence>
<name>A0A0S2M383_9MICC</name>
<evidence type="ECO:0000313" key="1">
    <source>
        <dbReference type="EMBL" id="ALO68162.1"/>
    </source>
</evidence>
<accession>A0A0S2M383</accession>
<evidence type="ECO:0000313" key="2">
    <source>
        <dbReference type="Proteomes" id="UP000059574"/>
    </source>
</evidence>
<dbReference type="AlphaFoldDB" id="A0A0S2M383"/>
<proteinExistence type="predicted"/>
<protein>
    <submittedName>
        <fullName evidence="1">Uncharacterized protein</fullName>
    </submittedName>
</protein>
<reference evidence="2" key="1">
    <citation type="submission" date="2015-11" db="EMBL/GenBank/DDBJ databases">
        <authorList>
            <person name="Kumar R."/>
            <person name="Singh D."/>
            <person name="Swarnkar M.K."/>
            <person name="Singh A.K."/>
            <person name="Kumar S."/>
        </authorList>
    </citation>
    <scope>NUCLEOTIDE SEQUENCE [LARGE SCALE GENOMIC DNA]</scope>
    <source>
        <strain evidence="2">ERGS4:06</strain>
    </source>
</reference>
<reference evidence="1 2" key="2">
    <citation type="journal article" date="2016" name="J. Biotechnol.">
        <title>Complete genome sequence of Arthrobacter alpinus ERGS4:06, a yellow pigmented bacterium tolerant to cold and radiations isolated from Sikkim Himalaya.</title>
        <authorList>
            <person name="Kumar R."/>
            <person name="Singh D."/>
            <person name="Swarnkar M.K."/>
            <person name="Singh A.K."/>
            <person name="Kumar S."/>
        </authorList>
    </citation>
    <scope>NUCLEOTIDE SEQUENCE [LARGE SCALE GENOMIC DNA]</scope>
    <source>
        <strain evidence="1 2">ERGS4:06</strain>
    </source>
</reference>
<dbReference type="EMBL" id="CP013200">
    <property type="protein sequence ID" value="ALO68162.1"/>
    <property type="molecule type" value="Genomic_DNA"/>
</dbReference>
<dbReference type="Proteomes" id="UP000059574">
    <property type="component" value="Chromosome"/>
</dbReference>